<reference evidence="1 2" key="1">
    <citation type="submission" date="2024-01" db="EMBL/GenBank/DDBJ databases">
        <title>Chryseobacterium sp. T9W2-O.</title>
        <authorList>
            <person name="Maltman C."/>
        </authorList>
    </citation>
    <scope>NUCLEOTIDE SEQUENCE [LARGE SCALE GENOMIC DNA]</scope>
    <source>
        <strain evidence="1 2">T9W2-O</strain>
    </source>
</reference>
<organism evidence="1 2">
    <name type="scientific">Chryseobacterium salviniae</name>
    <dbReference type="NCBI Taxonomy" id="3101750"/>
    <lineage>
        <taxon>Bacteria</taxon>
        <taxon>Pseudomonadati</taxon>
        <taxon>Bacteroidota</taxon>
        <taxon>Flavobacteriia</taxon>
        <taxon>Flavobacteriales</taxon>
        <taxon>Weeksellaceae</taxon>
        <taxon>Chryseobacterium group</taxon>
        <taxon>Chryseobacterium</taxon>
    </lineage>
</organism>
<evidence type="ECO:0000313" key="1">
    <source>
        <dbReference type="EMBL" id="MEC3875966.1"/>
    </source>
</evidence>
<dbReference type="RefSeq" id="WP_326320766.1">
    <property type="nucleotide sequence ID" value="NZ_JAYLAA010000037.1"/>
</dbReference>
<evidence type="ECO:0000313" key="2">
    <source>
        <dbReference type="Proteomes" id="UP001348397"/>
    </source>
</evidence>
<accession>A0ABU6HTE6</accession>
<proteinExistence type="predicted"/>
<sequence>MTEEKPTEQTTEEKVIEILQNVKNLILDFKTLQQKSISEINSNYSKLQRLPLDEIQHLYESSPEVKALLVEIDKIEKEL</sequence>
<protein>
    <submittedName>
        <fullName evidence="1">Uncharacterized protein</fullName>
    </submittedName>
</protein>
<gene>
    <name evidence="1" type="ORF">SOP96_09605</name>
</gene>
<dbReference type="Proteomes" id="UP001348397">
    <property type="component" value="Unassembled WGS sequence"/>
</dbReference>
<comment type="caution">
    <text evidence="1">The sequence shown here is derived from an EMBL/GenBank/DDBJ whole genome shotgun (WGS) entry which is preliminary data.</text>
</comment>
<dbReference type="EMBL" id="JAYLAA010000037">
    <property type="protein sequence ID" value="MEC3875966.1"/>
    <property type="molecule type" value="Genomic_DNA"/>
</dbReference>
<keyword evidence="2" id="KW-1185">Reference proteome</keyword>
<name>A0ABU6HTE6_9FLAO</name>